<dbReference type="PROSITE" id="PS51294">
    <property type="entry name" value="HTH_MYB"/>
    <property type="match status" value="1"/>
</dbReference>
<keyword evidence="2" id="KW-0863">Zinc-finger</keyword>
<dbReference type="PROSITE" id="PS51293">
    <property type="entry name" value="SANT"/>
    <property type="match status" value="1"/>
</dbReference>
<dbReference type="InterPro" id="IPR055141">
    <property type="entry name" value="TADA2A_B-like_dom"/>
</dbReference>
<dbReference type="GO" id="GO:0003682">
    <property type="term" value="F:chromatin binding"/>
    <property type="evidence" value="ECO:0007669"/>
    <property type="project" value="TreeGrafter"/>
</dbReference>
<proteinExistence type="predicted"/>
<dbReference type="CDD" id="cd00167">
    <property type="entry name" value="SANT"/>
    <property type="match status" value="1"/>
</dbReference>
<dbReference type="FunFam" id="1.10.10.60:FF:000110">
    <property type="entry name" value="Transcriptional adapter"/>
    <property type="match status" value="1"/>
</dbReference>
<dbReference type="GO" id="GO:0006338">
    <property type="term" value="P:chromatin remodeling"/>
    <property type="evidence" value="ECO:0007669"/>
    <property type="project" value="TreeGrafter"/>
</dbReference>
<evidence type="ECO:0000313" key="9">
    <source>
        <dbReference type="EMBL" id="TPP63993.1"/>
    </source>
</evidence>
<evidence type="ECO:0000259" key="6">
    <source>
        <dbReference type="PROSITE" id="PS50090"/>
    </source>
</evidence>
<accession>A0A504YS16</accession>
<sequence>MDCSVVSLCLTCFCFGAEAGNHKKTHDYQLKTTSKSPSVPVFEDWNAQEELQLLEALEQYGVGNWEDVAFKVETKTPQECMQHYSNYYLSGPCYFALASDRSTSRVTDHTCHSNQHSPAHPHSPMVHVEVEDQQLLGYMPARGDFERDYDNDAESILCRLHPSFSHDDLEDALKVAQVGIYMQRLRERQRRKEIAREHGLIAQILAFILNKRLKKRVLSSKEVAPVRKRGRPPSPRRTIRTGLGSSKKTTAKRTVGETNGQLFELRSASPPPGSWLAAPFVLKSSGATRGTPLVASGHSFELPPLPPLSHPPLPKSQPLVSNNSYSHTGNSNSCENRTVFLLNDKLKPFLRYFTNVEGKQFMDNLYREELLKHEIKYLLDCRSKGKTRLIGTKLKIPPLRSSVYSAPQNYPTVSCGRPRLGCSVSSSHCLNPSHKPRKKRRQFSTPWYIKVQRRAKRLK</sequence>
<dbReference type="GO" id="GO:0008270">
    <property type="term" value="F:zinc ion binding"/>
    <property type="evidence" value="ECO:0007669"/>
    <property type="project" value="UniProtKB-KW"/>
</dbReference>
<reference evidence="9 10" key="1">
    <citation type="submission" date="2019-04" db="EMBL/GenBank/DDBJ databases">
        <title>Annotation for the trematode Fasciola gigantica.</title>
        <authorList>
            <person name="Choi Y.-J."/>
        </authorList>
    </citation>
    <scope>NUCLEOTIDE SEQUENCE [LARGE SCALE GENOMIC DNA]</scope>
    <source>
        <strain evidence="9">Uganda_cow_1</strain>
    </source>
</reference>
<dbReference type="SMART" id="SM00717">
    <property type="entry name" value="SANT"/>
    <property type="match status" value="1"/>
</dbReference>
<dbReference type="AlphaFoldDB" id="A0A504YS16"/>
<dbReference type="InterPro" id="IPR000433">
    <property type="entry name" value="Znf_ZZ"/>
</dbReference>
<keyword evidence="10" id="KW-1185">Reference proteome</keyword>
<feature type="region of interest" description="Disordered" evidence="4">
    <location>
        <begin position="223"/>
        <end position="255"/>
    </location>
</feature>
<feature type="signal peptide" evidence="5">
    <location>
        <begin position="1"/>
        <end position="19"/>
    </location>
</feature>
<evidence type="ECO:0000313" key="10">
    <source>
        <dbReference type="Proteomes" id="UP000316759"/>
    </source>
</evidence>
<dbReference type="PANTHER" id="PTHR12374:SF63">
    <property type="entry name" value="TRANSCRIPTIONAL ADAPTER 2-BETA"/>
    <property type="match status" value="1"/>
</dbReference>
<protein>
    <submittedName>
        <fullName evidence="9">Transcriptional adaptor 2 (Ada2)</fullName>
    </submittedName>
</protein>
<name>A0A504YS16_FASGI</name>
<dbReference type="EMBL" id="SUNJ01004990">
    <property type="protein sequence ID" value="TPP63993.1"/>
    <property type="molecule type" value="Genomic_DNA"/>
</dbReference>
<dbReference type="InterPro" id="IPR009057">
    <property type="entry name" value="Homeodomain-like_sf"/>
</dbReference>
<organism evidence="9 10">
    <name type="scientific">Fasciola gigantica</name>
    <name type="common">Giant liver fluke</name>
    <dbReference type="NCBI Taxonomy" id="46835"/>
    <lineage>
        <taxon>Eukaryota</taxon>
        <taxon>Metazoa</taxon>
        <taxon>Spiralia</taxon>
        <taxon>Lophotrochozoa</taxon>
        <taxon>Platyhelminthes</taxon>
        <taxon>Trematoda</taxon>
        <taxon>Digenea</taxon>
        <taxon>Plagiorchiida</taxon>
        <taxon>Echinostomata</taxon>
        <taxon>Echinostomatoidea</taxon>
        <taxon>Fasciolidae</taxon>
        <taxon>Fasciola</taxon>
    </lineage>
</organism>
<dbReference type="OrthoDB" id="270417at2759"/>
<dbReference type="GO" id="GO:0070461">
    <property type="term" value="C:SAGA-type complex"/>
    <property type="evidence" value="ECO:0007669"/>
    <property type="project" value="UniProtKB-ARBA"/>
</dbReference>
<dbReference type="Gene3D" id="1.10.10.60">
    <property type="entry name" value="Homeodomain-like"/>
    <property type="match status" value="1"/>
</dbReference>
<feature type="domain" description="Myb-like" evidence="6">
    <location>
        <begin position="45"/>
        <end position="88"/>
    </location>
</feature>
<dbReference type="GO" id="GO:0005634">
    <property type="term" value="C:nucleus"/>
    <property type="evidence" value="ECO:0007669"/>
    <property type="project" value="TreeGrafter"/>
</dbReference>
<dbReference type="InterPro" id="IPR017884">
    <property type="entry name" value="SANT_dom"/>
</dbReference>
<dbReference type="InterPro" id="IPR001005">
    <property type="entry name" value="SANT/Myb"/>
</dbReference>
<dbReference type="STRING" id="46835.A0A504YS16"/>
<dbReference type="Pfam" id="PF22941">
    <property type="entry name" value="TADA2A-like_3rd"/>
    <property type="match status" value="1"/>
</dbReference>
<evidence type="ECO:0000256" key="2">
    <source>
        <dbReference type="ARBA" id="ARBA00022771"/>
    </source>
</evidence>
<dbReference type="InterPro" id="IPR017930">
    <property type="entry name" value="Myb_dom"/>
</dbReference>
<keyword evidence="5" id="KW-0732">Signal</keyword>
<evidence type="ECO:0000259" key="8">
    <source>
        <dbReference type="PROSITE" id="PS51294"/>
    </source>
</evidence>
<feature type="domain" description="SANT" evidence="7">
    <location>
        <begin position="40"/>
        <end position="92"/>
    </location>
</feature>
<feature type="domain" description="HTH myb-type" evidence="8">
    <location>
        <begin position="45"/>
        <end position="92"/>
    </location>
</feature>
<dbReference type="SUPFAM" id="SSF46689">
    <property type="entry name" value="Homeodomain-like"/>
    <property type="match status" value="1"/>
</dbReference>
<comment type="caution">
    <text evidence="9">The sequence shown here is derived from an EMBL/GenBank/DDBJ whole genome shotgun (WGS) entry which is preliminary data.</text>
</comment>
<dbReference type="Pfam" id="PF00249">
    <property type="entry name" value="Myb_DNA-binding"/>
    <property type="match status" value="1"/>
</dbReference>
<evidence type="ECO:0000256" key="5">
    <source>
        <dbReference type="SAM" id="SignalP"/>
    </source>
</evidence>
<evidence type="ECO:0000256" key="1">
    <source>
        <dbReference type="ARBA" id="ARBA00022723"/>
    </source>
</evidence>
<dbReference type="GO" id="GO:0003713">
    <property type="term" value="F:transcription coactivator activity"/>
    <property type="evidence" value="ECO:0007669"/>
    <property type="project" value="TreeGrafter"/>
</dbReference>
<dbReference type="PANTHER" id="PTHR12374">
    <property type="entry name" value="TRANSCRIPTIONAL ADAPTOR 2 ADA2 -RELATED"/>
    <property type="match status" value="1"/>
</dbReference>
<gene>
    <name evidence="9" type="ORF">FGIG_05207</name>
</gene>
<dbReference type="Proteomes" id="UP000316759">
    <property type="component" value="Unassembled WGS sequence"/>
</dbReference>
<feature type="chain" id="PRO_5021386028" evidence="5">
    <location>
        <begin position="20"/>
        <end position="459"/>
    </location>
</feature>
<keyword evidence="1" id="KW-0479">Metal-binding</keyword>
<dbReference type="GO" id="GO:0006357">
    <property type="term" value="P:regulation of transcription by RNA polymerase II"/>
    <property type="evidence" value="ECO:0007669"/>
    <property type="project" value="TreeGrafter"/>
</dbReference>
<evidence type="ECO:0000256" key="3">
    <source>
        <dbReference type="ARBA" id="ARBA00022833"/>
    </source>
</evidence>
<evidence type="ECO:0000259" key="7">
    <source>
        <dbReference type="PROSITE" id="PS51293"/>
    </source>
</evidence>
<dbReference type="Pfam" id="PF25299">
    <property type="entry name" value="ZZ_ADA2"/>
    <property type="match status" value="1"/>
</dbReference>
<dbReference type="PROSITE" id="PS50090">
    <property type="entry name" value="MYB_LIKE"/>
    <property type="match status" value="1"/>
</dbReference>
<evidence type="ECO:0000256" key="4">
    <source>
        <dbReference type="SAM" id="MobiDB-lite"/>
    </source>
</evidence>
<keyword evidence="3" id="KW-0862">Zinc</keyword>